<reference evidence="3" key="1">
    <citation type="journal article" date="2011" name="Nature">
        <title>Genome sequence and analysis of the tuber crop potato.</title>
        <authorList>
            <consortium name="The Potato Genome Sequencing Consortium"/>
        </authorList>
    </citation>
    <scope>NUCLEOTIDE SEQUENCE [LARGE SCALE GENOMIC DNA]</scope>
    <source>
        <strain evidence="3">cv. DM1-3 516 R44</strain>
    </source>
</reference>
<dbReference type="Gramene" id="PGSC0003DMT400092529">
    <property type="protein sequence ID" value="PGSC0003DMT400092529"/>
    <property type="gene ID" value="PGSC0003DMG400042100"/>
</dbReference>
<evidence type="ECO:0000313" key="2">
    <source>
        <dbReference type="EnsemblPlants" id="PGSC0003DMT400092529"/>
    </source>
</evidence>
<feature type="region of interest" description="Disordered" evidence="1">
    <location>
        <begin position="1"/>
        <end position="57"/>
    </location>
</feature>
<dbReference type="AlphaFoldDB" id="M1DPZ6"/>
<organism evidence="2 3">
    <name type="scientific">Solanum tuberosum</name>
    <name type="common">Potato</name>
    <dbReference type="NCBI Taxonomy" id="4113"/>
    <lineage>
        <taxon>Eukaryota</taxon>
        <taxon>Viridiplantae</taxon>
        <taxon>Streptophyta</taxon>
        <taxon>Embryophyta</taxon>
        <taxon>Tracheophyta</taxon>
        <taxon>Spermatophyta</taxon>
        <taxon>Magnoliopsida</taxon>
        <taxon>eudicotyledons</taxon>
        <taxon>Gunneridae</taxon>
        <taxon>Pentapetalae</taxon>
        <taxon>asterids</taxon>
        <taxon>lamiids</taxon>
        <taxon>Solanales</taxon>
        <taxon>Solanaceae</taxon>
        <taxon>Solanoideae</taxon>
        <taxon>Solaneae</taxon>
        <taxon>Solanum</taxon>
    </lineage>
</organism>
<feature type="compositionally biased region" description="Acidic residues" evidence="1">
    <location>
        <begin position="96"/>
        <end position="122"/>
    </location>
</feature>
<proteinExistence type="predicted"/>
<dbReference type="EnsemblPlants" id="PGSC0003DMT400092529">
    <property type="protein sequence ID" value="PGSC0003DMT400092529"/>
    <property type="gene ID" value="PGSC0003DMG400042100"/>
</dbReference>
<feature type="region of interest" description="Disordered" evidence="1">
    <location>
        <begin position="95"/>
        <end position="122"/>
    </location>
</feature>
<feature type="compositionally biased region" description="Polar residues" evidence="1">
    <location>
        <begin position="8"/>
        <end position="17"/>
    </location>
</feature>
<dbReference type="InParanoid" id="M1DPZ6"/>
<evidence type="ECO:0000313" key="3">
    <source>
        <dbReference type="Proteomes" id="UP000011115"/>
    </source>
</evidence>
<reference evidence="2" key="2">
    <citation type="submission" date="2015-06" db="UniProtKB">
        <authorList>
            <consortium name="EnsemblPlants"/>
        </authorList>
    </citation>
    <scope>IDENTIFICATION</scope>
    <source>
        <strain evidence="2">DM1-3 516 R44</strain>
    </source>
</reference>
<protein>
    <submittedName>
        <fullName evidence="2">Uncharacterized protein</fullName>
    </submittedName>
</protein>
<keyword evidence="3" id="KW-1185">Reference proteome</keyword>
<dbReference type="HOGENOM" id="CLU_088084_0_0_1"/>
<dbReference type="STRING" id="4113.M1DPZ6"/>
<feature type="compositionally biased region" description="Basic and acidic residues" evidence="1">
    <location>
        <begin position="33"/>
        <end position="43"/>
    </location>
</feature>
<sequence>MAKDMGNKASSSKQVETPKSKNNPSKKKREAIKKKQAEQHHQEQTQNDNNKEGVNPCKKFIMVEQAMDVIPLKAQYNTPTPGKPPDKAKVTVRDEYEVENSEDEIQEDNPLDNAQDEDDETSELLIKAFSPNNDTEFDKELQHVTNTQGLSPRGMHLERLPLKKPSLTIHVTAGRPNTRLFTSKSSQ</sequence>
<name>M1DPZ6_SOLTU</name>
<dbReference type="PaxDb" id="4113-PGSC0003DMT400092529"/>
<dbReference type="Proteomes" id="UP000011115">
    <property type="component" value="Unassembled WGS sequence"/>
</dbReference>
<evidence type="ECO:0000256" key="1">
    <source>
        <dbReference type="SAM" id="MobiDB-lite"/>
    </source>
</evidence>
<accession>M1DPZ6</accession>